<dbReference type="AlphaFoldDB" id="Q84SM0"/>
<reference evidence="3" key="1">
    <citation type="journal article" date="2005" name="Nature">
        <title>The map-based sequence of the rice genome.</title>
        <authorList>
            <consortium name="International rice genome sequencing project (IRGSP)"/>
            <person name="Matsumoto T."/>
            <person name="Wu J."/>
            <person name="Kanamori H."/>
            <person name="Katayose Y."/>
            <person name="Fujisawa M."/>
            <person name="Namiki N."/>
            <person name="Mizuno H."/>
            <person name="Yamamoto K."/>
            <person name="Antonio B.A."/>
            <person name="Baba T."/>
            <person name="Sakata K."/>
            <person name="Nagamura Y."/>
            <person name="Aoki H."/>
            <person name="Arikawa K."/>
            <person name="Arita K."/>
            <person name="Bito T."/>
            <person name="Chiden Y."/>
            <person name="Fujitsuka N."/>
            <person name="Fukunaka R."/>
            <person name="Hamada M."/>
            <person name="Harada C."/>
            <person name="Hayashi A."/>
            <person name="Hijishita S."/>
            <person name="Honda M."/>
            <person name="Hosokawa S."/>
            <person name="Ichikawa Y."/>
            <person name="Idonuma A."/>
            <person name="Iijima M."/>
            <person name="Ikeda M."/>
            <person name="Ikeno M."/>
            <person name="Ito K."/>
            <person name="Ito S."/>
            <person name="Ito T."/>
            <person name="Ito Y."/>
            <person name="Ito Y."/>
            <person name="Iwabuchi A."/>
            <person name="Kamiya K."/>
            <person name="Karasawa W."/>
            <person name="Kurita K."/>
            <person name="Katagiri S."/>
            <person name="Kikuta A."/>
            <person name="Kobayashi H."/>
            <person name="Kobayashi N."/>
            <person name="Machita K."/>
            <person name="Maehara T."/>
            <person name="Masukawa M."/>
            <person name="Mizubayashi T."/>
            <person name="Mukai Y."/>
            <person name="Nagasaki H."/>
            <person name="Nagata Y."/>
            <person name="Naito S."/>
            <person name="Nakashima M."/>
            <person name="Nakama Y."/>
            <person name="Nakamichi Y."/>
            <person name="Nakamura M."/>
            <person name="Meguro A."/>
            <person name="Negishi M."/>
            <person name="Ohta I."/>
            <person name="Ohta T."/>
            <person name="Okamoto M."/>
            <person name="Ono N."/>
            <person name="Saji S."/>
            <person name="Sakaguchi M."/>
            <person name="Sakai K."/>
            <person name="Shibata M."/>
            <person name="Shimokawa T."/>
            <person name="Song J."/>
            <person name="Takazaki Y."/>
            <person name="Terasawa K."/>
            <person name="Tsugane M."/>
            <person name="Tsuji K."/>
            <person name="Ueda S."/>
            <person name="Waki K."/>
            <person name="Yamagata H."/>
            <person name="Yamamoto M."/>
            <person name="Yamamoto S."/>
            <person name="Yamane H."/>
            <person name="Yoshiki S."/>
            <person name="Yoshihara R."/>
            <person name="Yukawa K."/>
            <person name="Zhong H."/>
            <person name="Yano M."/>
            <person name="Yuan Q."/>
            <person name="Ouyang S."/>
            <person name="Liu J."/>
            <person name="Jones K.M."/>
            <person name="Gansberger K."/>
            <person name="Moffat K."/>
            <person name="Hill J."/>
            <person name="Bera J."/>
            <person name="Fadrosh D."/>
            <person name="Jin S."/>
            <person name="Johri S."/>
            <person name="Kim M."/>
            <person name="Overton L."/>
            <person name="Reardon M."/>
            <person name="Tsitrin T."/>
            <person name="Vuong H."/>
            <person name="Weaver B."/>
            <person name="Ciecko A."/>
            <person name="Tallon L."/>
            <person name="Jackson J."/>
            <person name="Pai G."/>
            <person name="Aken S.V."/>
            <person name="Utterback T."/>
            <person name="Reidmuller S."/>
            <person name="Feldblyum T."/>
            <person name="Hsiao J."/>
            <person name="Zismann V."/>
            <person name="Iobst S."/>
            <person name="de Vazeille A.R."/>
            <person name="Buell C.R."/>
            <person name="Ying K."/>
            <person name="Li Y."/>
            <person name="Lu T."/>
            <person name="Huang Y."/>
            <person name="Zhao Q."/>
            <person name="Feng Q."/>
            <person name="Zhang L."/>
            <person name="Zhu J."/>
            <person name="Weng Q."/>
            <person name="Mu J."/>
            <person name="Lu Y."/>
            <person name="Fan D."/>
            <person name="Liu Y."/>
            <person name="Guan J."/>
            <person name="Zhang Y."/>
            <person name="Yu S."/>
            <person name="Liu X."/>
            <person name="Zhang Y."/>
            <person name="Hong G."/>
            <person name="Han B."/>
            <person name="Choisne N."/>
            <person name="Demange N."/>
            <person name="Orjeda G."/>
            <person name="Samain S."/>
            <person name="Cattolico L."/>
            <person name="Pelletier E."/>
            <person name="Couloux A."/>
            <person name="Segurens B."/>
            <person name="Wincker P."/>
            <person name="D'Hont A."/>
            <person name="Scarpelli C."/>
            <person name="Weissenbach J."/>
            <person name="Salanoubat M."/>
            <person name="Quetier F."/>
            <person name="Yu Y."/>
            <person name="Kim H.R."/>
            <person name="Rambo T."/>
            <person name="Currie J."/>
            <person name="Collura K."/>
            <person name="Luo M."/>
            <person name="Yang T."/>
            <person name="Ammiraju J.S.S."/>
            <person name="Engler F."/>
            <person name="Soderlund C."/>
            <person name="Wing R.A."/>
            <person name="Palmer L.E."/>
            <person name="de la Bastide M."/>
            <person name="Spiegel L."/>
            <person name="Nascimento L."/>
            <person name="Zutavern T."/>
            <person name="O'Shaughnessy A."/>
            <person name="Dike S."/>
            <person name="Dedhia N."/>
            <person name="Preston R."/>
            <person name="Balija V."/>
            <person name="McCombie W.R."/>
            <person name="Chow T."/>
            <person name="Chen H."/>
            <person name="Chung M."/>
            <person name="Chen C."/>
            <person name="Shaw J."/>
            <person name="Wu H."/>
            <person name="Hsiao K."/>
            <person name="Chao Y."/>
            <person name="Chu M."/>
            <person name="Cheng C."/>
            <person name="Hour A."/>
            <person name="Lee P."/>
            <person name="Lin S."/>
            <person name="Lin Y."/>
            <person name="Liou J."/>
            <person name="Liu S."/>
            <person name="Hsing Y."/>
            <person name="Raghuvanshi S."/>
            <person name="Mohanty A."/>
            <person name="Bharti A.K."/>
            <person name="Gaur A."/>
            <person name="Gupta V."/>
            <person name="Kumar D."/>
            <person name="Ravi V."/>
            <person name="Vij S."/>
            <person name="Kapur A."/>
            <person name="Khurana P."/>
            <person name="Khurana P."/>
            <person name="Khurana J.P."/>
            <person name="Tyagi A.K."/>
            <person name="Gaikwad K."/>
            <person name="Singh A."/>
            <person name="Dalal V."/>
            <person name="Srivastava S."/>
            <person name="Dixit A."/>
            <person name="Pal A.K."/>
            <person name="Ghazi I.A."/>
            <person name="Yadav M."/>
            <person name="Pandit A."/>
            <person name="Bhargava A."/>
            <person name="Sureshbabu K."/>
            <person name="Batra K."/>
            <person name="Sharma T.R."/>
            <person name="Mohapatra T."/>
            <person name="Singh N.K."/>
            <person name="Messing J."/>
            <person name="Nelson A.B."/>
            <person name="Fuks G."/>
            <person name="Kavchok S."/>
            <person name="Keizer G."/>
            <person name="Linton E."/>
            <person name="Llaca V."/>
            <person name="Song R."/>
            <person name="Tanyolac B."/>
            <person name="Young S."/>
            <person name="Ho-Il K."/>
            <person name="Hahn J.H."/>
            <person name="Sangsakoo G."/>
            <person name="Vanavichit A."/>
            <person name="de Mattos Luiz.A.T."/>
            <person name="Zimmer P.D."/>
            <person name="Malone G."/>
            <person name="Dellagostin O."/>
            <person name="de Oliveira A.C."/>
            <person name="Bevan M."/>
            <person name="Bancroft I."/>
            <person name="Minx P."/>
            <person name="Cordum H."/>
            <person name="Wilson R."/>
            <person name="Cheng Z."/>
            <person name="Jin W."/>
            <person name="Jiang J."/>
            <person name="Leong S.A."/>
            <person name="Iwama H."/>
            <person name="Gojobori T."/>
            <person name="Itoh T."/>
            <person name="Niimura Y."/>
            <person name="Fujii Y."/>
            <person name="Habara T."/>
            <person name="Sakai H."/>
            <person name="Sato Y."/>
            <person name="Wilson G."/>
            <person name="Kumar K."/>
            <person name="McCouch S."/>
            <person name="Juretic N."/>
            <person name="Hoen D."/>
            <person name="Wright S."/>
            <person name="Bruskiewich R."/>
            <person name="Bureau T."/>
            <person name="Miyao A."/>
            <person name="Hirochika H."/>
            <person name="Nishikawa T."/>
            <person name="Kadowaki K."/>
            <person name="Sugiura M."/>
            <person name="Burr B."/>
            <person name="Sasaki T."/>
        </authorList>
    </citation>
    <scope>NUCLEOTIDE SEQUENCE [LARGE SCALE GENOMIC DNA]</scope>
    <source>
        <strain evidence="3">cv. Nipponbare</strain>
    </source>
</reference>
<evidence type="ECO:0000313" key="2">
    <source>
        <dbReference type="EMBL" id="BAC55663.1"/>
    </source>
</evidence>
<feature type="region of interest" description="Disordered" evidence="1">
    <location>
        <begin position="1"/>
        <end position="21"/>
    </location>
</feature>
<name>Q84SM0_ORYSJ</name>
<evidence type="ECO:0000256" key="1">
    <source>
        <dbReference type="SAM" id="MobiDB-lite"/>
    </source>
</evidence>
<accession>Q84SM0</accession>
<organism evidence="2 3">
    <name type="scientific">Oryza sativa subsp. japonica</name>
    <name type="common">Rice</name>
    <dbReference type="NCBI Taxonomy" id="39947"/>
    <lineage>
        <taxon>Eukaryota</taxon>
        <taxon>Viridiplantae</taxon>
        <taxon>Streptophyta</taxon>
        <taxon>Embryophyta</taxon>
        <taxon>Tracheophyta</taxon>
        <taxon>Spermatophyta</taxon>
        <taxon>Magnoliopsida</taxon>
        <taxon>Liliopsida</taxon>
        <taxon>Poales</taxon>
        <taxon>Poaceae</taxon>
        <taxon>BOP clade</taxon>
        <taxon>Oryzoideae</taxon>
        <taxon>Oryzeae</taxon>
        <taxon>Oryzinae</taxon>
        <taxon>Oryza</taxon>
        <taxon>Oryza sativa</taxon>
    </lineage>
</organism>
<proteinExistence type="predicted"/>
<sequence>MLEPETLTPHSTTDRSLVSEGEVLSVPSSPALFALARPLLCSSLPPSNDHMLSINSPPSSRVRAAFPHGLLLLPTRPDLASLAIARS</sequence>
<dbReference type="Proteomes" id="UP000000763">
    <property type="component" value="Chromosome 7"/>
</dbReference>
<reference evidence="3" key="2">
    <citation type="journal article" date="2008" name="Nucleic Acids Res.">
        <title>The rice annotation project database (RAP-DB): 2008 update.</title>
        <authorList>
            <consortium name="The rice annotation project (RAP)"/>
        </authorList>
    </citation>
    <scope>GENOME REANNOTATION</scope>
    <source>
        <strain evidence="3">cv. Nipponbare</strain>
    </source>
</reference>
<dbReference type="EMBL" id="AP003866">
    <property type="protein sequence ID" value="BAC55663.1"/>
    <property type="molecule type" value="Genomic_DNA"/>
</dbReference>
<gene>
    <name evidence="2" type="primary">OJ1092_A07.119</name>
</gene>
<evidence type="ECO:0000313" key="3">
    <source>
        <dbReference type="Proteomes" id="UP000000763"/>
    </source>
</evidence>
<protein>
    <submittedName>
        <fullName evidence="2">Uncharacterized protein</fullName>
    </submittedName>
</protein>